<dbReference type="Pfam" id="PF02627">
    <property type="entry name" value="CMD"/>
    <property type="match status" value="1"/>
</dbReference>
<dbReference type="Proteomes" id="UP000712673">
    <property type="component" value="Unassembled WGS sequence"/>
</dbReference>
<dbReference type="GO" id="GO:0051920">
    <property type="term" value="F:peroxiredoxin activity"/>
    <property type="evidence" value="ECO:0007669"/>
    <property type="project" value="InterPro"/>
</dbReference>
<reference evidence="2" key="1">
    <citation type="submission" date="2019-03" db="EMBL/GenBank/DDBJ databases">
        <title>Lake Tanganyika Metagenome-Assembled Genomes (MAGs).</title>
        <authorList>
            <person name="Tran P."/>
        </authorList>
    </citation>
    <scope>NUCLEOTIDE SEQUENCE</scope>
    <source>
        <strain evidence="2">K_DeepCast_65m_m2_066</strain>
    </source>
</reference>
<evidence type="ECO:0000259" key="1">
    <source>
        <dbReference type="Pfam" id="PF02627"/>
    </source>
</evidence>
<dbReference type="PANTHER" id="PTHR33570">
    <property type="entry name" value="4-CARBOXYMUCONOLACTONE DECARBOXYLASE FAMILY PROTEIN"/>
    <property type="match status" value="1"/>
</dbReference>
<accession>A0A937W352</accession>
<dbReference type="Gene3D" id="1.20.1290.10">
    <property type="entry name" value="AhpD-like"/>
    <property type="match status" value="1"/>
</dbReference>
<dbReference type="SUPFAM" id="SSF69118">
    <property type="entry name" value="AhpD-like"/>
    <property type="match status" value="1"/>
</dbReference>
<evidence type="ECO:0000313" key="3">
    <source>
        <dbReference type="Proteomes" id="UP000712673"/>
    </source>
</evidence>
<dbReference type="EMBL" id="VGLS01000772">
    <property type="protein sequence ID" value="MBM3226053.1"/>
    <property type="molecule type" value="Genomic_DNA"/>
</dbReference>
<name>A0A937W352_UNCTE</name>
<organism evidence="2 3">
    <name type="scientific">Tectimicrobiota bacterium</name>
    <dbReference type="NCBI Taxonomy" id="2528274"/>
    <lineage>
        <taxon>Bacteria</taxon>
        <taxon>Pseudomonadati</taxon>
        <taxon>Nitrospinota/Tectimicrobiota group</taxon>
        <taxon>Candidatus Tectimicrobiota</taxon>
    </lineage>
</organism>
<proteinExistence type="predicted"/>
<dbReference type="InterPro" id="IPR052512">
    <property type="entry name" value="4CMD/NDH-1_regulator"/>
</dbReference>
<sequence length="146" mass="16363">MTAHTNLSESKDDIMAKSELYEQGVALRNQLMGEAFAARMQQQVATNPTLQKFRELTAETVFGALWTRPGLDLKTRTLICVVSDTAMGRDPELALHLRMALRQGWTEDELTEVLLHMLGYIGAPLVREAMLTASRVFQEVRQENGA</sequence>
<gene>
    <name evidence="2" type="ORF">FJZ47_19975</name>
</gene>
<dbReference type="InterPro" id="IPR029032">
    <property type="entry name" value="AhpD-like"/>
</dbReference>
<feature type="domain" description="Carboxymuconolactone decarboxylase-like" evidence="1">
    <location>
        <begin position="53"/>
        <end position="131"/>
    </location>
</feature>
<protein>
    <submittedName>
        <fullName evidence="2">4-carboxymuconolactone decarboxylase</fullName>
    </submittedName>
</protein>
<dbReference type="AlphaFoldDB" id="A0A937W352"/>
<evidence type="ECO:0000313" key="2">
    <source>
        <dbReference type="EMBL" id="MBM3226053.1"/>
    </source>
</evidence>
<dbReference type="PANTHER" id="PTHR33570:SF2">
    <property type="entry name" value="CARBOXYMUCONOLACTONE DECARBOXYLASE-LIKE DOMAIN-CONTAINING PROTEIN"/>
    <property type="match status" value="1"/>
</dbReference>
<comment type="caution">
    <text evidence="2">The sequence shown here is derived from an EMBL/GenBank/DDBJ whole genome shotgun (WGS) entry which is preliminary data.</text>
</comment>
<dbReference type="InterPro" id="IPR003779">
    <property type="entry name" value="CMD-like"/>
</dbReference>